<dbReference type="GO" id="GO:0009307">
    <property type="term" value="P:DNA restriction-modification system"/>
    <property type="evidence" value="ECO:0007669"/>
    <property type="project" value="UniProtKB-KW"/>
</dbReference>
<feature type="domain" description="Type I restriction modification DNA specificity" evidence="4">
    <location>
        <begin position="189"/>
        <end position="343"/>
    </location>
</feature>
<evidence type="ECO:0000313" key="5">
    <source>
        <dbReference type="EMBL" id="DAB38762.1"/>
    </source>
</evidence>
<keyword evidence="5" id="KW-0255">Endonuclease</keyword>
<sequence>MQMSIMLSDREWKGFLLSGDDGIFQNYHGKRLTKDDRKEGDIPLLTAGEQRQGVAEFVSNLSMEVFEDFISIDMFGNSFYHKHKCCGDDNIYFFINDDLSEYVKLFITNSIGYQKDKYSYGKQFRQKNADSSKILLPVNPNNSDEPDYDLMEQYIKSIIGRKVEFYKQYTKTMLSKLEYKEIQKLEEMEWDGFEVGKLFKFQTGKSKGLNHLEKTINGINYLGATNRNNGVLCQVKNNEEMIQKGNCIAFIRNGEGSMGYAVYKSEDFIATSDITAGYADFLNRHIGLFITTVSDKIRGKYNFGYKRSDTRLKKEKLLLPVNDKGELDYEFMEQYMKNLEYKKIKLYLDFLENQNR</sequence>
<keyword evidence="5" id="KW-0540">Nuclease</keyword>
<comment type="caution">
    <text evidence="5">The sequence shown here is derived from an EMBL/GenBank/DDBJ whole genome shotgun (WGS) entry which is preliminary data.</text>
</comment>
<comment type="similarity">
    <text evidence="1">Belongs to the type-I restriction system S methylase family.</text>
</comment>
<evidence type="ECO:0000259" key="4">
    <source>
        <dbReference type="Pfam" id="PF01420"/>
    </source>
</evidence>
<accession>A0A2D3WBS4</accession>
<dbReference type="SUPFAM" id="SSF116734">
    <property type="entry name" value="DNA methylase specificity domain"/>
    <property type="match status" value="2"/>
</dbReference>
<dbReference type="EMBL" id="DLUI01000063">
    <property type="protein sequence ID" value="DAB38762.1"/>
    <property type="molecule type" value="Genomic_DNA"/>
</dbReference>
<evidence type="ECO:0000256" key="3">
    <source>
        <dbReference type="ARBA" id="ARBA00023125"/>
    </source>
</evidence>
<evidence type="ECO:0000256" key="2">
    <source>
        <dbReference type="ARBA" id="ARBA00022747"/>
    </source>
</evidence>
<dbReference type="InterPro" id="IPR000055">
    <property type="entry name" value="Restrct_endonuc_typeI_TRD"/>
</dbReference>
<proteinExistence type="inferred from homology"/>
<dbReference type="GO" id="GO:0003677">
    <property type="term" value="F:DNA binding"/>
    <property type="evidence" value="ECO:0007669"/>
    <property type="project" value="UniProtKB-KW"/>
</dbReference>
<keyword evidence="5" id="KW-0378">Hydrolase</keyword>
<evidence type="ECO:0000256" key="1">
    <source>
        <dbReference type="ARBA" id="ARBA00010923"/>
    </source>
</evidence>
<keyword evidence="3" id="KW-0238">DNA-binding</keyword>
<name>A0A2D3WBS4_9BACT</name>
<reference evidence="5 6" key="1">
    <citation type="journal article" date="2017" name="Front. Microbiol.">
        <title>Comparative Genomic Analysis of the Class Epsilonproteobacteria and Proposed Reclassification to Epsilonbacteraeota (phyl. nov.).</title>
        <authorList>
            <person name="Waite D.W."/>
            <person name="Vanwonterghem I."/>
            <person name="Rinke C."/>
            <person name="Parks D.H."/>
            <person name="Zhang Y."/>
            <person name="Takai K."/>
            <person name="Sievert S.M."/>
            <person name="Simon J."/>
            <person name="Campbell B.J."/>
            <person name="Hanson T.E."/>
            <person name="Woyke T."/>
            <person name="Klotz M.G."/>
            <person name="Hugenholtz P."/>
        </authorList>
    </citation>
    <scope>NUCLEOTIDE SEQUENCE [LARGE SCALE GENOMIC DNA]</scope>
    <source>
        <strain evidence="5">UBA12443</strain>
    </source>
</reference>
<evidence type="ECO:0000313" key="6">
    <source>
        <dbReference type="Proteomes" id="UP000228859"/>
    </source>
</evidence>
<dbReference type="AlphaFoldDB" id="A0A2D3WBS4"/>
<feature type="domain" description="Type I restriction modification DNA specificity" evidence="4">
    <location>
        <begin position="24"/>
        <end position="158"/>
    </location>
</feature>
<dbReference type="Pfam" id="PF01420">
    <property type="entry name" value="Methylase_S"/>
    <property type="match status" value="2"/>
</dbReference>
<organism evidence="5 6">
    <name type="scientific">Sulfuricurvum kujiense</name>
    <dbReference type="NCBI Taxonomy" id="148813"/>
    <lineage>
        <taxon>Bacteria</taxon>
        <taxon>Pseudomonadati</taxon>
        <taxon>Campylobacterota</taxon>
        <taxon>Epsilonproteobacteria</taxon>
        <taxon>Campylobacterales</taxon>
        <taxon>Sulfurimonadaceae</taxon>
        <taxon>Sulfuricurvum</taxon>
    </lineage>
</organism>
<gene>
    <name evidence="5" type="ORF">CFH83_04230</name>
</gene>
<dbReference type="InterPro" id="IPR044946">
    <property type="entry name" value="Restrct_endonuc_typeI_TRD_sf"/>
</dbReference>
<protein>
    <submittedName>
        <fullName evidence="5">Restriction endonuclease</fullName>
    </submittedName>
</protein>
<dbReference type="Proteomes" id="UP000228859">
    <property type="component" value="Unassembled WGS sequence"/>
</dbReference>
<keyword evidence="2" id="KW-0680">Restriction system</keyword>
<dbReference type="Gene3D" id="3.90.220.20">
    <property type="entry name" value="DNA methylase specificity domains"/>
    <property type="match status" value="2"/>
</dbReference>
<dbReference type="GO" id="GO:0004519">
    <property type="term" value="F:endonuclease activity"/>
    <property type="evidence" value="ECO:0007669"/>
    <property type="project" value="UniProtKB-KW"/>
</dbReference>